<dbReference type="Pfam" id="PF13380">
    <property type="entry name" value="CoA_binding_2"/>
    <property type="match status" value="1"/>
</dbReference>
<gene>
    <name evidence="2" type="ORF">V5O48_002942</name>
</gene>
<dbReference type="PANTHER" id="PTHR33303">
    <property type="entry name" value="CYTOPLASMIC PROTEIN-RELATED"/>
    <property type="match status" value="1"/>
</dbReference>
<protein>
    <recommendedName>
        <fullName evidence="1">CoA-binding domain-containing protein</fullName>
    </recommendedName>
</protein>
<dbReference type="Proteomes" id="UP001465976">
    <property type="component" value="Unassembled WGS sequence"/>
</dbReference>
<comment type="caution">
    <text evidence="2">The sequence shown here is derived from an EMBL/GenBank/DDBJ whole genome shotgun (WGS) entry which is preliminary data.</text>
</comment>
<dbReference type="InterPro" id="IPR003781">
    <property type="entry name" value="CoA-bd"/>
</dbReference>
<dbReference type="InterPro" id="IPR036291">
    <property type="entry name" value="NAD(P)-bd_dom_sf"/>
</dbReference>
<proteinExistence type="predicted"/>
<accession>A0ABR3FU69</accession>
<organism evidence="2 3">
    <name type="scientific">Marasmius crinis-equi</name>
    <dbReference type="NCBI Taxonomy" id="585013"/>
    <lineage>
        <taxon>Eukaryota</taxon>
        <taxon>Fungi</taxon>
        <taxon>Dikarya</taxon>
        <taxon>Basidiomycota</taxon>
        <taxon>Agaricomycotina</taxon>
        <taxon>Agaricomycetes</taxon>
        <taxon>Agaricomycetidae</taxon>
        <taxon>Agaricales</taxon>
        <taxon>Marasmiineae</taxon>
        <taxon>Marasmiaceae</taxon>
        <taxon>Marasmius</taxon>
    </lineage>
</organism>
<dbReference type="Gene3D" id="3.40.50.720">
    <property type="entry name" value="NAD(P)-binding Rossmann-like Domain"/>
    <property type="match status" value="1"/>
</dbReference>
<evidence type="ECO:0000313" key="2">
    <source>
        <dbReference type="EMBL" id="KAL0579049.1"/>
    </source>
</evidence>
<reference evidence="2 3" key="1">
    <citation type="submission" date="2024-02" db="EMBL/GenBank/DDBJ databases">
        <title>A draft genome for the cacao thread blight pathogen Marasmius crinis-equi.</title>
        <authorList>
            <person name="Cohen S.P."/>
            <person name="Baruah I.K."/>
            <person name="Amoako-Attah I."/>
            <person name="Bukari Y."/>
            <person name="Meinhardt L.W."/>
            <person name="Bailey B.A."/>
        </authorList>
    </citation>
    <scope>NUCLEOTIDE SEQUENCE [LARGE SCALE GENOMIC DNA]</scope>
    <source>
        <strain evidence="2 3">GH-76</strain>
    </source>
</reference>
<sequence length="139" mass="15124">MANAREDFFKQKHFAVVGASKDQTKYGTKVLKWYQARDIDVTPIHPVQSELEGLKTIKSVAELATPTETSISIITPAPITLEVLKKASELNVPSIWLQPGAEDATVIEFIDNSDLKGKVVYGGPCVLVEGDSLRAKASL</sequence>
<dbReference type="SMART" id="SM00881">
    <property type="entry name" value="CoA_binding"/>
    <property type="match status" value="1"/>
</dbReference>
<dbReference type="SUPFAM" id="SSF51735">
    <property type="entry name" value="NAD(P)-binding Rossmann-fold domains"/>
    <property type="match status" value="1"/>
</dbReference>
<name>A0ABR3FU69_9AGAR</name>
<evidence type="ECO:0000259" key="1">
    <source>
        <dbReference type="SMART" id="SM00881"/>
    </source>
</evidence>
<feature type="domain" description="CoA-binding" evidence="1">
    <location>
        <begin position="8"/>
        <end position="101"/>
    </location>
</feature>
<dbReference type="PANTHER" id="PTHR33303:SF2">
    <property type="entry name" value="COA-BINDING DOMAIN-CONTAINING PROTEIN"/>
    <property type="match status" value="1"/>
</dbReference>
<dbReference type="EMBL" id="JBAHYK010000073">
    <property type="protein sequence ID" value="KAL0579049.1"/>
    <property type="molecule type" value="Genomic_DNA"/>
</dbReference>
<evidence type="ECO:0000313" key="3">
    <source>
        <dbReference type="Proteomes" id="UP001465976"/>
    </source>
</evidence>
<keyword evidence="3" id="KW-1185">Reference proteome</keyword>